<dbReference type="InterPro" id="IPR010982">
    <property type="entry name" value="Lambda_DNA-bd_dom_sf"/>
</dbReference>
<dbReference type="Gene3D" id="1.10.260.40">
    <property type="entry name" value="lambda repressor-like DNA-binding domains"/>
    <property type="match status" value="1"/>
</dbReference>
<dbReference type="SUPFAM" id="SSF47413">
    <property type="entry name" value="lambda repressor-like DNA-binding domains"/>
    <property type="match status" value="1"/>
</dbReference>
<evidence type="ECO:0000256" key="2">
    <source>
        <dbReference type="ARBA" id="ARBA00023125"/>
    </source>
</evidence>
<keyword evidence="3" id="KW-0804">Transcription</keyword>
<dbReference type="InterPro" id="IPR050807">
    <property type="entry name" value="TransReg_Diox_bact_type"/>
</dbReference>
<dbReference type="PANTHER" id="PTHR46797:SF23">
    <property type="entry name" value="HTH-TYPE TRANSCRIPTIONAL REGULATOR SUTR"/>
    <property type="match status" value="1"/>
</dbReference>
<dbReference type="EMBL" id="LAZR01001957">
    <property type="protein sequence ID" value="KKN36556.1"/>
    <property type="molecule type" value="Genomic_DNA"/>
</dbReference>
<gene>
    <name evidence="5" type="ORF">LCGC14_0772250</name>
</gene>
<name>A0A0F9SHX0_9ZZZZ</name>
<accession>A0A0F9SHX0</accession>
<dbReference type="Pfam" id="PF01381">
    <property type="entry name" value="HTH_3"/>
    <property type="match status" value="1"/>
</dbReference>
<comment type="caution">
    <text evidence="5">The sequence shown here is derived from an EMBL/GenBank/DDBJ whole genome shotgun (WGS) entry which is preliminary data.</text>
</comment>
<dbReference type="PANTHER" id="PTHR46797">
    <property type="entry name" value="HTH-TYPE TRANSCRIPTIONAL REGULATOR"/>
    <property type="match status" value="1"/>
</dbReference>
<keyword evidence="2" id="KW-0238">DNA-binding</keyword>
<dbReference type="SMART" id="SM00530">
    <property type="entry name" value="HTH_XRE"/>
    <property type="match status" value="1"/>
</dbReference>
<evidence type="ECO:0000259" key="4">
    <source>
        <dbReference type="PROSITE" id="PS50943"/>
    </source>
</evidence>
<dbReference type="PROSITE" id="PS50943">
    <property type="entry name" value="HTH_CROC1"/>
    <property type="match status" value="1"/>
</dbReference>
<sequence length="79" mass="8715">MQGQELIELVAANIRARRLELHLTQEELADRLQIGQPYLSDIENGKRSLTLVTVAQFAEGLEVTPSYLLAGQPVVAISK</sequence>
<keyword evidence="1" id="KW-0805">Transcription regulation</keyword>
<dbReference type="InterPro" id="IPR001387">
    <property type="entry name" value="Cro/C1-type_HTH"/>
</dbReference>
<dbReference type="CDD" id="cd00093">
    <property type="entry name" value="HTH_XRE"/>
    <property type="match status" value="1"/>
</dbReference>
<evidence type="ECO:0000313" key="5">
    <source>
        <dbReference type="EMBL" id="KKN36556.1"/>
    </source>
</evidence>
<dbReference type="GO" id="GO:0003700">
    <property type="term" value="F:DNA-binding transcription factor activity"/>
    <property type="evidence" value="ECO:0007669"/>
    <property type="project" value="TreeGrafter"/>
</dbReference>
<organism evidence="5">
    <name type="scientific">marine sediment metagenome</name>
    <dbReference type="NCBI Taxonomy" id="412755"/>
    <lineage>
        <taxon>unclassified sequences</taxon>
        <taxon>metagenomes</taxon>
        <taxon>ecological metagenomes</taxon>
    </lineage>
</organism>
<dbReference type="GO" id="GO:0003677">
    <property type="term" value="F:DNA binding"/>
    <property type="evidence" value="ECO:0007669"/>
    <property type="project" value="UniProtKB-KW"/>
</dbReference>
<dbReference type="AlphaFoldDB" id="A0A0F9SHX0"/>
<feature type="domain" description="HTH cro/C1-type" evidence="4">
    <location>
        <begin position="14"/>
        <end position="68"/>
    </location>
</feature>
<protein>
    <recommendedName>
        <fullName evidence="4">HTH cro/C1-type domain-containing protein</fullName>
    </recommendedName>
</protein>
<dbReference type="GO" id="GO:0005829">
    <property type="term" value="C:cytosol"/>
    <property type="evidence" value="ECO:0007669"/>
    <property type="project" value="TreeGrafter"/>
</dbReference>
<evidence type="ECO:0000256" key="3">
    <source>
        <dbReference type="ARBA" id="ARBA00023163"/>
    </source>
</evidence>
<evidence type="ECO:0000256" key="1">
    <source>
        <dbReference type="ARBA" id="ARBA00023015"/>
    </source>
</evidence>
<reference evidence="5" key="1">
    <citation type="journal article" date="2015" name="Nature">
        <title>Complex archaea that bridge the gap between prokaryotes and eukaryotes.</title>
        <authorList>
            <person name="Spang A."/>
            <person name="Saw J.H."/>
            <person name="Jorgensen S.L."/>
            <person name="Zaremba-Niedzwiedzka K."/>
            <person name="Martijn J."/>
            <person name="Lind A.E."/>
            <person name="van Eijk R."/>
            <person name="Schleper C."/>
            <person name="Guy L."/>
            <person name="Ettema T.J."/>
        </authorList>
    </citation>
    <scope>NUCLEOTIDE SEQUENCE</scope>
</reference>
<proteinExistence type="predicted"/>